<keyword evidence="5" id="KW-1185">Reference proteome</keyword>
<dbReference type="AlphaFoldDB" id="A0A9E8ZGI7"/>
<dbReference type="EMBL" id="CP113797">
    <property type="protein sequence ID" value="WAL58121.1"/>
    <property type="molecule type" value="Genomic_DNA"/>
</dbReference>
<name>A0A9E8ZGI7_9CYAN</name>
<dbReference type="InterPro" id="IPR007280">
    <property type="entry name" value="Peptidase_C_arc/bac"/>
</dbReference>
<evidence type="ECO:0000313" key="5">
    <source>
        <dbReference type="Proteomes" id="UP001163152"/>
    </source>
</evidence>
<dbReference type="KEGG" id="tsin:OXH18_13040"/>
<organism evidence="4 5">
    <name type="scientific">Thermocoleostomius sinensis A174</name>
    <dbReference type="NCBI Taxonomy" id="2016057"/>
    <lineage>
        <taxon>Bacteria</taxon>
        <taxon>Bacillati</taxon>
        <taxon>Cyanobacteriota</taxon>
        <taxon>Cyanophyceae</taxon>
        <taxon>Oculatellales</taxon>
        <taxon>Oculatellaceae</taxon>
        <taxon>Thermocoleostomius</taxon>
    </lineage>
</organism>
<protein>
    <submittedName>
        <fullName evidence="4">CAP domain-containing protein</fullName>
    </submittedName>
</protein>
<dbReference type="Gene3D" id="3.40.33.10">
    <property type="entry name" value="CAP"/>
    <property type="match status" value="1"/>
</dbReference>
<dbReference type="RefSeq" id="WP_268607517.1">
    <property type="nucleotide sequence ID" value="NZ_CP113797.1"/>
</dbReference>
<dbReference type="InterPro" id="IPR035940">
    <property type="entry name" value="CAP_sf"/>
</dbReference>
<evidence type="ECO:0000259" key="2">
    <source>
        <dbReference type="Pfam" id="PF00188"/>
    </source>
</evidence>
<evidence type="ECO:0000313" key="4">
    <source>
        <dbReference type="EMBL" id="WAL58121.1"/>
    </source>
</evidence>
<dbReference type="Pfam" id="PF04151">
    <property type="entry name" value="PPC"/>
    <property type="match status" value="1"/>
</dbReference>
<dbReference type="InterPro" id="IPR014044">
    <property type="entry name" value="CAP_dom"/>
</dbReference>
<dbReference type="SUPFAM" id="SSF55797">
    <property type="entry name" value="PR-1-like"/>
    <property type="match status" value="1"/>
</dbReference>
<proteinExistence type="predicted"/>
<feature type="region of interest" description="Disordered" evidence="1">
    <location>
        <begin position="263"/>
        <end position="287"/>
    </location>
</feature>
<accession>A0A9E8ZGI7</accession>
<dbReference type="PANTHER" id="PTHR31157:SF1">
    <property type="entry name" value="SCP DOMAIN-CONTAINING PROTEIN"/>
    <property type="match status" value="1"/>
</dbReference>
<evidence type="ECO:0000256" key="1">
    <source>
        <dbReference type="SAM" id="MobiDB-lite"/>
    </source>
</evidence>
<dbReference type="Gene3D" id="2.60.120.380">
    <property type="match status" value="1"/>
</dbReference>
<dbReference type="PANTHER" id="PTHR31157">
    <property type="entry name" value="SCP DOMAIN-CONTAINING PROTEIN"/>
    <property type="match status" value="1"/>
</dbReference>
<dbReference type="Pfam" id="PF00188">
    <property type="entry name" value="CAP"/>
    <property type="match status" value="1"/>
</dbReference>
<evidence type="ECO:0000259" key="3">
    <source>
        <dbReference type="Pfam" id="PF04151"/>
    </source>
</evidence>
<dbReference type="Proteomes" id="UP001163152">
    <property type="component" value="Chromosome"/>
</dbReference>
<sequence length="287" mass="32909">MLPDARTPLDRANPIAISSKFQTVKDRLRGLDLEQYYRLRLKKRSHFELRLRGLKSNTDVELLRDWNRNGQPELGEVVASSRAPDRQKETINIQGLEPGTYFIRVFARANQRTRYRLKLAARPTSTTSFTYQVVQQTNALRRERGLHPLALNTQLSRSAQTYTKAMATQDFFSHTGADGSTWQQRILATGYDFSSAAENLAIGYATPDRVIQGWMNSPGHRDNMLSVQVQEIGVGYFYLDPDPGRITSYHYWAESFGTPALTIQPSRGTNSRDRSRQQQSFFRKLDR</sequence>
<feature type="domain" description="SCP" evidence="2">
    <location>
        <begin position="136"/>
        <end position="237"/>
    </location>
</feature>
<gene>
    <name evidence="4" type="ORF">OXH18_13040</name>
</gene>
<dbReference type="SUPFAM" id="SSF89260">
    <property type="entry name" value="Collagen-binding domain"/>
    <property type="match status" value="1"/>
</dbReference>
<reference evidence="4" key="1">
    <citation type="submission" date="2022-12" db="EMBL/GenBank/DDBJ databases">
        <title>Polyphasic identification of a Novel Hot-Spring Cyanobacterium Ocullathermofonsia sinensis gen nov. sp. nov. and Genomic Insights on its Adaptations to the Thermal Habitat.</title>
        <authorList>
            <person name="Daroch M."/>
            <person name="Tang J."/>
            <person name="Jiang Y."/>
        </authorList>
    </citation>
    <scope>NUCLEOTIDE SEQUENCE</scope>
    <source>
        <strain evidence="4">PKUAC-SCTA174</strain>
    </source>
</reference>
<dbReference type="CDD" id="cd05379">
    <property type="entry name" value="CAP_bacterial"/>
    <property type="match status" value="1"/>
</dbReference>
<feature type="domain" description="Peptidase C-terminal archaeal/bacterial" evidence="3">
    <location>
        <begin position="35"/>
        <end position="106"/>
    </location>
</feature>